<dbReference type="EMBL" id="AMGX01000037">
    <property type="protein sequence ID" value="EXJ54992.1"/>
    <property type="molecule type" value="Genomic_DNA"/>
</dbReference>
<dbReference type="GeneID" id="19197417"/>
<dbReference type="Proteomes" id="UP000019471">
    <property type="component" value="Unassembled WGS sequence"/>
</dbReference>
<evidence type="ECO:0000256" key="1">
    <source>
        <dbReference type="SAM" id="MobiDB-lite"/>
    </source>
</evidence>
<feature type="region of interest" description="Disordered" evidence="1">
    <location>
        <begin position="141"/>
        <end position="160"/>
    </location>
</feature>
<proteinExistence type="predicted"/>
<dbReference type="HOGENOM" id="CLU_1651991_0_0_1"/>
<evidence type="ECO:0000313" key="3">
    <source>
        <dbReference type="Proteomes" id="UP000019471"/>
    </source>
</evidence>
<dbReference type="AlphaFoldDB" id="W9VH70"/>
<evidence type="ECO:0000313" key="2">
    <source>
        <dbReference type="EMBL" id="EXJ54992.1"/>
    </source>
</evidence>
<name>W9VH70_9EURO</name>
<dbReference type="STRING" id="1182543.W9VH70"/>
<keyword evidence="3" id="KW-1185">Reference proteome</keyword>
<feature type="region of interest" description="Disordered" evidence="1">
    <location>
        <begin position="1"/>
        <end position="42"/>
    </location>
</feature>
<dbReference type="OrthoDB" id="4160163at2759"/>
<reference evidence="2 3" key="1">
    <citation type="submission" date="2013-03" db="EMBL/GenBank/DDBJ databases">
        <title>The Genome Sequence of Cladophialophora psammophila CBS 110553.</title>
        <authorList>
            <consortium name="The Broad Institute Genomics Platform"/>
            <person name="Cuomo C."/>
            <person name="de Hoog S."/>
            <person name="Gorbushina A."/>
            <person name="Walker B."/>
            <person name="Young S.K."/>
            <person name="Zeng Q."/>
            <person name="Gargeya S."/>
            <person name="Fitzgerald M."/>
            <person name="Haas B."/>
            <person name="Abouelleil A."/>
            <person name="Allen A.W."/>
            <person name="Alvarado L."/>
            <person name="Arachchi H.M."/>
            <person name="Berlin A.M."/>
            <person name="Chapman S.B."/>
            <person name="Gainer-Dewar J."/>
            <person name="Goldberg J."/>
            <person name="Griggs A."/>
            <person name="Gujja S."/>
            <person name="Hansen M."/>
            <person name="Howarth C."/>
            <person name="Imamovic A."/>
            <person name="Ireland A."/>
            <person name="Larimer J."/>
            <person name="McCowan C."/>
            <person name="Murphy C."/>
            <person name="Pearson M."/>
            <person name="Poon T.W."/>
            <person name="Priest M."/>
            <person name="Roberts A."/>
            <person name="Saif S."/>
            <person name="Shea T."/>
            <person name="Sisk P."/>
            <person name="Sykes S."/>
            <person name="Wortman J."/>
            <person name="Nusbaum C."/>
            <person name="Birren B."/>
        </authorList>
    </citation>
    <scope>NUCLEOTIDE SEQUENCE [LARGE SCALE GENOMIC DNA]</scope>
    <source>
        <strain evidence="2 3">CBS 110553</strain>
    </source>
</reference>
<gene>
    <name evidence="2" type="ORF">A1O5_12731</name>
</gene>
<protein>
    <submittedName>
        <fullName evidence="2">Uncharacterized protein</fullName>
    </submittedName>
</protein>
<accession>W9VH70</accession>
<dbReference type="RefSeq" id="XP_007751490.1">
    <property type="nucleotide sequence ID" value="XM_007753300.1"/>
</dbReference>
<sequence length="160" mass="17076">MYWKDVFQGNAPPPAADNEQPPAGIPDLLSDNDASNIDFSPPDPTAISSSGWVVNSILGQYGPVGYAAGDTTPTLANNLWISASFDPNYSQNTGYQVDVNECEKFLNIVLNGCNTDSVDAKYGGQVEGNYALWNITTRMGHNPTPPNGIPPSPLDFPNGK</sequence>
<organism evidence="2 3">
    <name type="scientific">Cladophialophora psammophila CBS 110553</name>
    <dbReference type="NCBI Taxonomy" id="1182543"/>
    <lineage>
        <taxon>Eukaryota</taxon>
        <taxon>Fungi</taxon>
        <taxon>Dikarya</taxon>
        <taxon>Ascomycota</taxon>
        <taxon>Pezizomycotina</taxon>
        <taxon>Eurotiomycetes</taxon>
        <taxon>Chaetothyriomycetidae</taxon>
        <taxon>Chaetothyriales</taxon>
        <taxon>Herpotrichiellaceae</taxon>
        <taxon>Cladophialophora</taxon>
    </lineage>
</organism>
<comment type="caution">
    <text evidence="2">The sequence shown here is derived from an EMBL/GenBank/DDBJ whole genome shotgun (WGS) entry which is preliminary data.</text>
</comment>
<feature type="compositionally biased region" description="Pro residues" evidence="1">
    <location>
        <begin position="143"/>
        <end position="154"/>
    </location>
</feature>